<evidence type="ECO:0000256" key="8">
    <source>
        <dbReference type="ARBA" id="ARBA00023136"/>
    </source>
</evidence>
<dbReference type="GO" id="GO:0005506">
    <property type="term" value="F:iron ion binding"/>
    <property type="evidence" value="ECO:0007669"/>
    <property type="project" value="InterPro"/>
</dbReference>
<evidence type="ECO:0000256" key="13">
    <source>
        <dbReference type="SAM" id="MobiDB-lite"/>
    </source>
</evidence>
<comment type="catalytic activity">
    <reaction evidence="12">
        <text>1-O-(1,2-saturated-alkyl)-sn-glycerol + (6R)-L-erythro-5,6,7,8-tetrahydrobiopterin + O2 = a 1-(1-hydroxyalkyl)-sn-glycerol + (6R)-L-erythro-6,7-dihydrobiopterin + H2O</text>
        <dbReference type="Rhea" id="RHEA:36255"/>
        <dbReference type="ChEBI" id="CHEBI:15377"/>
        <dbReference type="ChEBI" id="CHEBI:15379"/>
        <dbReference type="ChEBI" id="CHEBI:43120"/>
        <dbReference type="ChEBI" id="CHEBI:59560"/>
        <dbReference type="ChEBI" id="CHEBI:73418"/>
        <dbReference type="ChEBI" id="CHEBI:83957"/>
        <dbReference type="EC" id="1.14.16.5"/>
    </reaction>
</comment>
<feature type="transmembrane region" description="Helical" evidence="14">
    <location>
        <begin position="410"/>
        <end position="428"/>
    </location>
</feature>
<dbReference type="AlphaFoldDB" id="A0A0N4ZVI3"/>
<dbReference type="GO" id="GO:0005789">
    <property type="term" value="C:endoplasmic reticulum membrane"/>
    <property type="evidence" value="ECO:0007669"/>
    <property type="project" value="UniProtKB-SubCell"/>
</dbReference>
<reference evidence="18" key="1">
    <citation type="submission" date="2017-02" db="UniProtKB">
        <authorList>
            <consortium name="WormBaseParasite"/>
        </authorList>
    </citation>
    <scope>IDENTIFICATION</scope>
</reference>
<evidence type="ECO:0000256" key="3">
    <source>
        <dbReference type="ARBA" id="ARBA00022692"/>
    </source>
</evidence>
<organism evidence="17 18">
    <name type="scientific">Parastrongyloides trichosuri</name>
    <name type="common">Possum-specific nematode worm</name>
    <dbReference type="NCBI Taxonomy" id="131310"/>
    <lineage>
        <taxon>Eukaryota</taxon>
        <taxon>Metazoa</taxon>
        <taxon>Ecdysozoa</taxon>
        <taxon>Nematoda</taxon>
        <taxon>Chromadorea</taxon>
        <taxon>Rhabditida</taxon>
        <taxon>Tylenchina</taxon>
        <taxon>Panagrolaimomorpha</taxon>
        <taxon>Strongyloidoidea</taxon>
        <taxon>Strongyloididae</taxon>
        <taxon>Parastrongyloides</taxon>
    </lineage>
</organism>
<evidence type="ECO:0000256" key="12">
    <source>
        <dbReference type="ARBA" id="ARBA00047556"/>
    </source>
</evidence>
<dbReference type="PANTHER" id="PTHR21624:SF4">
    <property type="entry name" value="ALKYLGLYCEROL MONOOXYGENASE"/>
    <property type="match status" value="1"/>
</dbReference>
<evidence type="ECO:0000313" key="17">
    <source>
        <dbReference type="Proteomes" id="UP000038045"/>
    </source>
</evidence>
<feature type="domain" description="Alkylglycerol monooxygenase C-terminal" evidence="16">
    <location>
        <begin position="381"/>
        <end position="452"/>
    </location>
</feature>
<dbReference type="GO" id="GO:0050479">
    <property type="term" value="F:glyceryl-ether monooxygenase activity"/>
    <property type="evidence" value="ECO:0007669"/>
    <property type="project" value="UniProtKB-EC"/>
</dbReference>
<evidence type="ECO:0000256" key="14">
    <source>
        <dbReference type="SAM" id="Phobius"/>
    </source>
</evidence>
<sequence>MNTTILKDLLTNSTSISWLDKIFTNTSFGHRLLERLTFTNLRHSLYLVSPYETTVETIDEVPNYNIHVSTWWLTLIFIEFIILHFMKEDHKFALNDSITSISAGMLSQCFKFSGRAIAIFGYVFVWNHWRILELPWESPWTWILCLFTQDFMYYLGHRAVHEFGFFWGLHTIHHSSEYYNFSTALRQAAIQDAGLAFYDILQAFFIPPPIFLIHRYFSEIFQFWMHTSLLGSLGPLGLIFNTPSYHRVHHGRNAYCIDKNYGGVFIIWDKMFYTFEKEREDDPPIYGLVTPEKSFNQLYLQFHTLIDILFKKPFTKNENGEEIFSGIINKIKATIYPPGYYPGNDVHLFFHWFSMNNPSEGIPEIEKPVVKYNPLIPVWIKLYCLSHFILLLSIFLHFEFDRERLGYIDFIMKILFFVISMQSFGAFFDNLWYANLIEIFRCSGVLVYYSIKITDHIGFGPSRIFVMTIFGSSLLMWLGYTFEQFQSMRRNKISQRSINKGHVNVIKKGEMFLDMEMNLNGIIDMKKEIKEICEMNNEIVDKNDIIKKENDNDDKPPEEPIHENNKNVDK</sequence>
<evidence type="ECO:0000256" key="4">
    <source>
        <dbReference type="ARBA" id="ARBA00022824"/>
    </source>
</evidence>
<evidence type="ECO:0000256" key="5">
    <source>
        <dbReference type="ARBA" id="ARBA00022989"/>
    </source>
</evidence>
<protein>
    <recommendedName>
        <fullName evidence="11">Alkylglycerol monooxygenase</fullName>
        <ecNumber evidence="10">1.14.16.5</ecNumber>
    </recommendedName>
</protein>
<evidence type="ECO:0000256" key="10">
    <source>
        <dbReference type="ARBA" id="ARBA00039026"/>
    </source>
</evidence>
<evidence type="ECO:0000256" key="7">
    <source>
        <dbReference type="ARBA" id="ARBA00023004"/>
    </source>
</evidence>
<keyword evidence="17" id="KW-1185">Reference proteome</keyword>
<dbReference type="STRING" id="131310.A0A0N4ZVI3"/>
<feature type="region of interest" description="Disordered" evidence="13">
    <location>
        <begin position="544"/>
        <end position="570"/>
    </location>
</feature>
<evidence type="ECO:0000259" key="15">
    <source>
        <dbReference type="Pfam" id="PF04116"/>
    </source>
</evidence>
<comment type="subcellular location">
    <subcellularLocation>
        <location evidence="2">Endoplasmic reticulum membrane</location>
        <topology evidence="2">Multi-pass membrane protein</topology>
    </subcellularLocation>
</comment>
<evidence type="ECO:0000256" key="2">
    <source>
        <dbReference type="ARBA" id="ARBA00004477"/>
    </source>
</evidence>
<feature type="transmembrane region" description="Helical" evidence="14">
    <location>
        <begin position="378"/>
        <end position="398"/>
    </location>
</feature>
<keyword evidence="4" id="KW-0256">Endoplasmic reticulum</keyword>
<dbReference type="InterPro" id="IPR056853">
    <property type="entry name" value="AGMP_C"/>
</dbReference>
<dbReference type="InterPro" id="IPR006694">
    <property type="entry name" value="Fatty_acid_hydroxylase"/>
</dbReference>
<dbReference type="GO" id="GO:0008610">
    <property type="term" value="P:lipid biosynthetic process"/>
    <property type="evidence" value="ECO:0007669"/>
    <property type="project" value="InterPro"/>
</dbReference>
<feature type="transmembrane region" description="Helical" evidence="14">
    <location>
        <begin position="464"/>
        <end position="482"/>
    </location>
</feature>
<evidence type="ECO:0000256" key="6">
    <source>
        <dbReference type="ARBA" id="ARBA00023002"/>
    </source>
</evidence>
<keyword evidence="8 14" id="KW-0472">Membrane</keyword>
<dbReference type="GO" id="GO:0006643">
    <property type="term" value="P:membrane lipid metabolic process"/>
    <property type="evidence" value="ECO:0007669"/>
    <property type="project" value="TreeGrafter"/>
</dbReference>
<dbReference type="InterPro" id="IPR051689">
    <property type="entry name" value="Sterol_desaturase/TMEM195"/>
</dbReference>
<evidence type="ECO:0000256" key="11">
    <source>
        <dbReference type="ARBA" id="ARBA00040992"/>
    </source>
</evidence>
<keyword evidence="5 14" id="KW-1133">Transmembrane helix</keyword>
<comment type="similarity">
    <text evidence="9">Belongs to the sterol desaturase family. TMEM195 subfamily.</text>
</comment>
<dbReference type="Proteomes" id="UP000038045">
    <property type="component" value="Unplaced"/>
</dbReference>
<dbReference type="PANTHER" id="PTHR21624">
    <property type="entry name" value="STEROL DESATURASE-RELATED PROTEIN"/>
    <property type="match status" value="1"/>
</dbReference>
<keyword evidence="7" id="KW-0408">Iron</keyword>
<dbReference type="WBParaSite" id="PTRK_0001258700.1">
    <property type="protein sequence ID" value="PTRK_0001258700.1"/>
    <property type="gene ID" value="PTRK_0001258700"/>
</dbReference>
<evidence type="ECO:0000256" key="9">
    <source>
        <dbReference type="ARBA" id="ARBA00038190"/>
    </source>
</evidence>
<evidence type="ECO:0000256" key="1">
    <source>
        <dbReference type="ARBA" id="ARBA00001962"/>
    </source>
</evidence>
<evidence type="ECO:0000313" key="18">
    <source>
        <dbReference type="WBParaSite" id="PTRK_0001258700.1"/>
    </source>
</evidence>
<evidence type="ECO:0000259" key="16">
    <source>
        <dbReference type="Pfam" id="PF24858"/>
    </source>
</evidence>
<feature type="domain" description="Fatty acid hydroxylase" evidence="15">
    <location>
        <begin position="142"/>
        <end position="274"/>
    </location>
</feature>
<keyword evidence="3 14" id="KW-0812">Transmembrane</keyword>
<name>A0A0N4ZVI3_PARTI</name>
<accession>A0A0N4ZVI3</accession>
<comment type="cofactor">
    <cofactor evidence="1">
        <name>Fe cation</name>
        <dbReference type="ChEBI" id="CHEBI:24875"/>
    </cofactor>
</comment>
<keyword evidence="6" id="KW-0560">Oxidoreductase</keyword>
<dbReference type="Pfam" id="PF04116">
    <property type="entry name" value="FA_hydroxylase"/>
    <property type="match status" value="1"/>
</dbReference>
<dbReference type="EC" id="1.14.16.5" evidence="10"/>
<proteinExistence type="inferred from homology"/>
<dbReference type="Pfam" id="PF24858">
    <property type="entry name" value="AGMP_C"/>
    <property type="match status" value="1"/>
</dbReference>